<evidence type="ECO:0000313" key="3">
    <source>
        <dbReference type="Proteomes" id="UP000192359"/>
    </source>
</evidence>
<comment type="caution">
    <text evidence="2">The sequence shown here is derived from an EMBL/GenBank/DDBJ whole genome shotgun (WGS) entry which is preliminary data.</text>
</comment>
<keyword evidence="1" id="KW-0732">Signal</keyword>
<protein>
    <submittedName>
        <fullName evidence="2">Uncharacterized protein</fullName>
    </submittedName>
</protein>
<dbReference type="EMBL" id="LXWF01000041">
    <property type="protein sequence ID" value="ORC16088.1"/>
    <property type="molecule type" value="Genomic_DNA"/>
</dbReference>
<gene>
    <name evidence="2" type="ORF">A7979_05660</name>
</gene>
<reference evidence="2 3" key="1">
    <citation type="submission" date="2016-05" db="EMBL/GenBank/DDBJ databases">
        <title>Draft genome sequence of a porcine commensal Rothia nasimurium.</title>
        <authorList>
            <person name="Gaiser R.A."/>
            <person name="Van Baarlen P."/>
            <person name="Wells J.M."/>
        </authorList>
    </citation>
    <scope>NUCLEOTIDE SEQUENCE [LARGE SCALE GENOMIC DNA]</scope>
    <source>
        <strain evidence="2 3">PT-32</strain>
    </source>
</reference>
<evidence type="ECO:0000313" key="2">
    <source>
        <dbReference type="EMBL" id="ORC16088.1"/>
    </source>
</evidence>
<proteinExistence type="predicted"/>
<sequence length="201" mass="21032">MVNRRSVVKGTAWAVPSIVATSVLPAYAASTSSGPEVCSTLTVGAYDGEANRYPLSISFGGSYPNESSELAVTMRYRSQTECPTGGLLTIANPCNGMLGTSGVRCASTPQEDGTYEIVISQSVTAMYFDYHLMSCGPCPFSAKITRGVPEGAVITLDSSPTGSEPAWQYVFTLGDFGSARPAIAEVGRTPSFPAPLNVSYA</sequence>
<dbReference type="Proteomes" id="UP000192359">
    <property type="component" value="Unassembled WGS sequence"/>
</dbReference>
<feature type="signal peptide" evidence="1">
    <location>
        <begin position="1"/>
        <end position="28"/>
    </location>
</feature>
<evidence type="ECO:0000256" key="1">
    <source>
        <dbReference type="SAM" id="SignalP"/>
    </source>
</evidence>
<accession>A0A1Y1RNC7</accession>
<dbReference type="RefSeq" id="WP_083092690.1">
    <property type="nucleotide sequence ID" value="NZ_LXWF01000041.1"/>
</dbReference>
<keyword evidence="3" id="KW-1185">Reference proteome</keyword>
<name>A0A1Y1RNC7_9MICC</name>
<organism evidence="2 3">
    <name type="scientific">Rothia nasimurium</name>
    <dbReference type="NCBI Taxonomy" id="85336"/>
    <lineage>
        <taxon>Bacteria</taxon>
        <taxon>Bacillati</taxon>
        <taxon>Actinomycetota</taxon>
        <taxon>Actinomycetes</taxon>
        <taxon>Micrococcales</taxon>
        <taxon>Micrococcaceae</taxon>
        <taxon>Rothia</taxon>
    </lineage>
</organism>
<dbReference type="AlphaFoldDB" id="A0A1Y1RNC7"/>
<feature type="chain" id="PRO_5012869679" evidence="1">
    <location>
        <begin position="29"/>
        <end position="201"/>
    </location>
</feature>